<name>A0A412XW38_BACFG</name>
<organism evidence="1 2">
    <name type="scientific">Bacteroides fragilis</name>
    <dbReference type="NCBI Taxonomy" id="817"/>
    <lineage>
        <taxon>Bacteria</taxon>
        <taxon>Pseudomonadati</taxon>
        <taxon>Bacteroidota</taxon>
        <taxon>Bacteroidia</taxon>
        <taxon>Bacteroidales</taxon>
        <taxon>Bacteroidaceae</taxon>
        <taxon>Bacteroides</taxon>
    </lineage>
</organism>
<dbReference type="AlphaFoldDB" id="A0A412XW38"/>
<gene>
    <name evidence="1" type="ORF">DWW08_19020</name>
</gene>
<sequence>MNRKNKSFALKRLLLYHQKPCFNTVLKQGFDRQAAKRHNHLICKQIYKTFNSYPLNSVHTF</sequence>
<dbReference type="Proteomes" id="UP000286270">
    <property type="component" value="Unassembled WGS sequence"/>
</dbReference>
<reference evidence="1 2" key="1">
    <citation type="submission" date="2018-08" db="EMBL/GenBank/DDBJ databases">
        <title>A genome reference for cultivated species of the human gut microbiota.</title>
        <authorList>
            <person name="Zou Y."/>
            <person name="Xue W."/>
            <person name="Luo G."/>
        </authorList>
    </citation>
    <scope>NUCLEOTIDE SEQUENCE [LARGE SCALE GENOMIC DNA]</scope>
    <source>
        <strain evidence="1 2">AF14-26</strain>
    </source>
</reference>
<evidence type="ECO:0000313" key="2">
    <source>
        <dbReference type="Proteomes" id="UP000286270"/>
    </source>
</evidence>
<accession>A0A412XW38</accession>
<proteinExistence type="predicted"/>
<dbReference type="EMBL" id="QRZH01000020">
    <property type="protein sequence ID" value="RGV49375.1"/>
    <property type="molecule type" value="Genomic_DNA"/>
</dbReference>
<evidence type="ECO:0000313" key="1">
    <source>
        <dbReference type="EMBL" id="RGV49375.1"/>
    </source>
</evidence>
<comment type="caution">
    <text evidence="1">The sequence shown here is derived from an EMBL/GenBank/DDBJ whole genome shotgun (WGS) entry which is preliminary data.</text>
</comment>
<protein>
    <submittedName>
        <fullName evidence="1">Uncharacterized protein</fullName>
    </submittedName>
</protein>